<organism evidence="1 2">
    <name type="scientific">Tessaracoccus lacteus</name>
    <dbReference type="NCBI Taxonomy" id="3041766"/>
    <lineage>
        <taxon>Bacteria</taxon>
        <taxon>Bacillati</taxon>
        <taxon>Actinomycetota</taxon>
        <taxon>Actinomycetes</taxon>
        <taxon>Propionibacteriales</taxon>
        <taxon>Propionibacteriaceae</taxon>
        <taxon>Tessaracoccus</taxon>
    </lineage>
</organism>
<reference evidence="1 2" key="1">
    <citation type="journal article" date="2008" name="Int. J. Syst. Evol. Microbiol.">
        <title>Tessaracoccus flavescens sp. nov., isolated from marine sediment.</title>
        <authorList>
            <person name="Lee D.W."/>
            <person name="Lee S.D."/>
        </authorList>
    </citation>
    <scope>NUCLEOTIDE SEQUENCE [LARGE SCALE GENOMIC DNA]</scope>
    <source>
        <strain evidence="1 2">T21</strain>
    </source>
</reference>
<keyword evidence="2" id="KW-1185">Reference proteome</keyword>
<proteinExistence type="predicted"/>
<name>A0ABY8PXP3_9ACTN</name>
<dbReference type="EMBL" id="CP123967">
    <property type="protein sequence ID" value="WGT47225.1"/>
    <property type="molecule type" value="Genomic_DNA"/>
</dbReference>
<sequence>MKTIPVYAVLIFCQARRRAAGDARVNMLEPLYPNTVVPDWVSAEDIARLEQTGHIVRHDVPVPSLLSRTIERIKK</sequence>
<gene>
    <name evidence="1" type="ORF">QH948_00055</name>
</gene>
<accession>A0ABY8PXP3</accession>
<evidence type="ECO:0000313" key="2">
    <source>
        <dbReference type="Proteomes" id="UP001244136"/>
    </source>
</evidence>
<dbReference type="RefSeq" id="WP_281144960.1">
    <property type="nucleotide sequence ID" value="NZ_CP123967.1"/>
</dbReference>
<dbReference type="Proteomes" id="UP001244136">
    <property type="component" value="Chromosome"/>
</dbReference>
<protein>
    <submittedName>
        <fullName evidence="1">Uncharacterized protein</fullName>
    </submittedName>
</protein>
<evidence type="ECO:0000313" key="1">
    <source>
        <dbReference type="EMBL" id="WGT47225.1"/>
    </source>
</evidence>